<feature type="domain" description="Baseplate J-like central" evidence="2">
    <location>
        <begin position="179"/>
        <end position="258"/>
    </location>
</feature>
<dbReference type="Pfam" id="PF26078">
    <property type="entry name" value="Baseplate_J_M"/>
    <property type="match status" value="1"/>
</dbReference>
<feature type="domain" description="Baseplate J-like C-terminal" evidence="3">
    <location>
        <begin position="264"/>
        <end position="353"/>
    </location>
</feature>
<reference evidence="4" key="1">
    <citation type="submission" date="2020-08" db="EMBL/GenBank/DDBJ databases">
        <title>Genome public.</title>
        <authorList>
            <person name="Liu C."/>
            <person name="Sun Q."/>
        </authorList>
    </citation>
    <scope>NUCLEOTIDE SEQUENCE</scope>
    <source>
        <strain evidence="4">BX12</strain>
    </source>
</reference>
<evidence type="ECO:0000259" key="3">
    <source>
        <dbReference type="Pfam" id="PF26079"/>
    </source>
</evidence>
<dbReference type="InterPro" id="IPR052399">
    <property type="entry name" value="Phage_Baseplate_Assmbl_Protein"/>
</dbReference>
<accession>A0A923SS46</accession>
<gene>
    <name evidence="4" type="ORF">H9L42_16295</name>
</gene>
<dbReference type="EMBL" id="JACRYT010000037">
    <property type="protein sequence ID" value="MBC6681372.1"/>
    <property type="molecule type" value="Genomic_DNA"/>
</dbReference>
<evidence type="ECO:0000313" key="4">
    <source>
        <dbReference type="EMBL" id="MBC6681372.1"/>
    </source>
</evidence>
<protein>
    <submittedName>
        <fullName evidence="4">Baseplate J/gp47 family protein</fullName>
    </submittedName>
</protein>
<dbReference type="PANTHER" id="PTHR37829:SF3">
    <property type="entry name" value="PROTEIN JAYE-RELATED"/>
    <property type="match status" value="1"/>
</dbReference>
<comment type="caution">
    <text evidence="4">The sequence shown here is derived from an EMBL/GenBank/DDBJ whole genome shotgun (WGS) entry which is preliminary data.</text>
</comment>
<evidence type="ECO:0000259" key="2">
    <source>
        <dbReference type="Pfam" id="PF26078"/>
    </source>
</evidence>
<dbReference type="Proteomes" id="UP000602647">
    <property type="component" value="Unassembled WGS sequence"/>
</dbReference>
<dbReference type="Pfam" id="PF26079">
    <property type="entry name" value="Baseplate_J_C"/>
    <property type="match status" value="1"/>
</dbReference>
<dbReference type="InterPro" id="IPR058530">
    <property type="entry name" value="Baseplate_J-like_C"/>
</dbReference>
<sequence>MFEDRTFENILDEMLTEMPEGVSTAEGSLIYNACAKQAARLEEAYLVLAGIEANLFVDTADMDHLIRAGNDRGCELKEATYAEFQAQFNCAVPDGSEFNLDEYNYTVYRCVDEIEHIYEVGCDTAGSAPNLVLGDLEPVEFIEEFEWGKLLKCIKEGEDEEDIEEYRTRLLNTFDYKGFAGNREYYMTQIKELSGVNACKLSRVKAPSDRIKVVIAGADFRAPEPSIVDNIQTALDPIVNSGEGDGIAPIGHRVEVFAVEEIEINISTTITYDEGYSYEDLQSYIDAKVDEYLLELRQEWEESEALIVRILQIEARIVEVEGILDVNDTTINGNAANLQITDGSVPVRGELTCS</sequence>
<dbReference type="RefSeq" id="WP_187304464.1">
    <property type="nucleotide sequence ID" value="NZ_JACRYT010000037.1"/>
</dbReference>
<dbReference type="InterPro" id="IPR058531">
    <property type="entry name" value="Baseplate_J_M"/>
</dbReference>
<evidence type="ECO:0000256" key="1">
    <source>
        <dbReference type="ARBA" id="ARBA00038087"/>
    </source>
</evidence>
<proteinExistence type="inferred from homology"/>
<keyword evidence="5" id="KW-1185">Reference proteome</keyword>
<evidence type="ECO:0000313" key="5">
    <source>
        <dbReference type="Proteomes" id="UP000602647"/>
    </source>
</evidence>
<dbReference type="AlphaFoldDB" id="A0A923SS46"/>
<name>A0A923SS46_9FIRM</name>
<comment type="similarity">
    <text evidence="1">Belongs to the Mu gp47/PBSX XkdT family.</text>
</comment>
<organism evidence="4 5">
    <name type="scientific">Zhenpiania hominis</name>
    <dbReference type="NCBI Taxonomy" id="2763644"/>
    <lineage>
        <taxon>Bacteria</taxon>
        <taxon>Bacillati</taxon>
        <taxon>Bacillota</taxon>
        <taxon>Clostridia</taxon>
        <taxon>Peptostreptococcales</taxon>
        <taxon>Anaerovoracaceae</taxon>
        <taxon>Zhenpiania</taxon>
    </lineage>
</organism>
<dbReference type="PANTHER" id="PTHR37829">
    <property type="entry name" value="PHAGE-LIKE ELEMENT PBSX PROTEIN XKDT"/>
    <property type="match status" value="1"/>
</dbReference>